<accession>A0A9Q7V1V6</accession>
<evidence type="ECO:0000313" key="2">
    <source>
        <dbReference type="EMBL" id="SPD68918.1"/>
    </source>
</evidence>
<name>A0A9Q7V1V6_9BURK</name>
<organism evidence="2 3">
    <name type="scientific">Cupriavidus taiwanensis</name>
    <dbReference type="NCBI Taxonomy" id="164546"/>
    <lineage>
        <taxon>Bacteria</taxon>
        <taxon>Pseudomonadati</taxon>
        <taxon>Pseudomonadota</taxon>
        <taxon>Betaproteobacteria</taxon>
        <taxon>Burkholderiales</taxon>
        <taxon>Burkholderiaceae</taxon>
        <taxon>Cupriavidus</taxon>
    </lineage>
</organism>
<feature type="compositionally biased region" description="Low complexity" evidence="1">
    <location>
        <begin position="33"/>
        <end position="55"/>
    </location>
</feature>
<dbReference type="Proteomes" id="UP000254259">
    <property type="component" value="Plasmid CBM2636_mp"/>
</dbReference>
<gene>
    <name evidence="2" type="ORF">CBM2636_MP21768</name>
</gene>
<dbReference type="AlphaFoldDB" id="A0A9Q7V1V6"/>
<evidence type="ECO:0000256" key="1">
    <source>
        <dbReference type="SAM" id="MobiDB-lite"/>
    </source>
</evidence>
<proteinExistence type="predicted"/>
<reference evidence="2 3" key="1">
    <citation type="submission" date="2018-01" db="EMBL/GenBank/DDBJ databases">
        <authorList>
            <person name="Clerissi C."/>
        </authorList>
    </citation>
    <scope>NUCLEOTIDE SEQUENCE [LARGE SCALE GENOMIC DNA]</scope>
    <source>
        <strain evidence="2">Cupriavidus taiwanensis SWF 66322</strain>
        <plasmid evidence="3">cbm2636_mp</plasmid>
    </source>
</reference>
<feature type="compositionally biased region" description="Basic residues" evidence="1">
    <location>
        <begin position="56"/>
        <end position="69"/>
    </location>
</feature>
<evidence type="ECO:0000313" key="3">
    <source>
        <dbReference type="Proteomes" id="UP000254259"/>
    </source>
</evidence>
<sequence length="153" mass="16824">MLQHALDGRDSGHLGRRRPAYRLGSSCGASLASHASLPASRPQAVRTQFQPPQSTRRPRRSMGRNRTKNRVYSPDCQAQVWPIIATVPEERGSWSRAGAGNHQTTIHSGVRVFSLQRNVSNAVSRAVSRADDQGGQHRPRRRERRGAGSGARA</sequence>
<geneLocation type="plasmid" evidence="3">
    <name>cbm2636_mp</name>
</geneLocation>
<feature type="region of interest" description="Disordered" evidence="1">
    <location>
        <begin position="33"/>
        <end position="74"/>
    </location>
</feature>
<feature type="region of interest" description="Disordered" evidence="1">
    <location>
        <begin position="123"/>
        <end position="153"/>
    </location>
</feature>
<protein>
    <submittedName>
        <fullName evidence="2">Uncharacterized protein</fullName>
    </submittedName>
</protein>
<dbReference type="EMBL" id="LT984814">
    <property type="protein sequence ID" value="SPD68918.1"/>
    <property type="molecule type" value="Genomic_DNA"/>
</dbReference>
<keyword evidence="2" id="KW-0614">Plasmid</keyword>